<reference evidence="2" key="1">
    <citation type="submission" date="2023-10" db="EMBL/GenBank/DDBJ databases">
        <title>Genome assembly of Pristionchus species.</title>
        <authorList>
            <person name="Yoshida K."/>
            <person name="Sommer R.J."/>
        </authorList>
    </citation>
    <scope>NUCLEOTIDE SEQUENCE</scope>
    <source>
        <strain evidence="2">RS0144</strain>
    </source>
</reference>
<name>A0AAV5UL23_9BILA</name>
<keyword evidence="3" id="KW-1185">Reference proteome</keyword>
<dbReference type="AlphaFoldDB" id="A0AAV5UL23"/>
<organism evidence="2 3">
    <name type="scientific">Pristionchus entomophagus</name>
    <dbReference type="NCBI Taxonomy" id="358040"/>
    <lineage>
        <taxon>Eukaryota</taxon>
        <taxon>Metazoa</taxon>
        <taxon>Ecdysozoa</taxon>
        <taxon>Nematoda</taxon>
        <taxon>Chromadorea</taxon>
        <taxon>Rhabditida</taxon>
        <taxon>Rhabditina</taxon>
        <taxon>Diplogasteromorpha</taxon>
        <taxon>Diplogasteroidea</taxon>
        <taxon>Neodiplogasteridae</taxon>
        <taxon>Pristionchus</taxon>
    </lineage>
</organism>
<comment type="caution">
    <text evidence="2">The sequence shown here is derived from an EMBL/GenBank/DDBJ whole genome shotgun (WGS) entry which is preliminary data.</text>
</comment>
<dbReference type="Proteomes" id="UP001432027">
    <property type="component" value="Unassembled WGS sequence"/>
</dbReference>
<protein>
    <recommendedName>
        <fullName evidence="4">Ribosomal protein</fullName>
    </recommendedName>
</protein>
<sequence length="209" mass="23168">MARCEMDHKVVKNRIRYGMGKRLMGYGRRGGGGAPDVQGTTSGDAADGRRRQSRPSSRRDHWIRSCAMIDGPAACDTVDRGETSDRRLKRRIPPCSIHAACQTSRRDRPSTVGEMIDGASTVVISISSPCSLRSGPSNRSRRETSADFFLIHTALRPSLHLLLLPSSRDATEPQRQRISSGYGLNHNNENNLSRLVDDVRSPRFLTPLE</sequence>
<feature type="region of interest" description="Disordered" evidence="1">
    <location>
        <begin position="167"/>
        <end position="190"/>
    </location>
</feature>
<evidence type="ECO:0008006" key="4">
    <source>
        <dbReference type="Google" id="ProtNLM"/>
    </source>
</evidence>
<evidence type="ECO:0000313" key="3">
    <source>
        <dbReference type="Proteomes" id="UP001432027"/>
    </source>
</evidence>
<dbReference type="EMBL" id="BTSX01000006">
    <property type="protein sequence ID" value="GMT07002.1"/>
    <property type="molecule type" value="Genomic_DNA"/>
</dbReference>
<proteinExistence type="predicted"/>
<accession>A0AAV5UL23</accession>
<evidence type="ECO:0000313" key="2">
    <source>
        <dbReference type="EMBL" id="GMT07002.1"/>
    </source>
</evidence>
<gene>
    <name evidence="2" type="ORF">PENTCL1PPCAC_29176</name>
</gene>
<evidence type="ECO:0000256" key="1">
    <source>
        <dbReference type="SAM" id="MobiDB-lite"/>
    </source>
</evidence>
<feature type="region of interest" description="Disordered" evidence="1">
    <location>
        <begin position="26"/>
        <end position="60"/>
    </location>
</feature>